<dbReference type="InterPro" id="IPR029753">
    <property type="entry name" value="D-isomer_DH_CS"/>
</dbReference>
<evidence type="ECO:0000256" key="3">
    <source>
        <dbReference type="ARBA" id="ARBA00023027"/>
    </source>
</evidence>
<dbReference type="Proteomes" id="UP000606490">
    <property type="component" value="Unassembled WGS sequence"/>
</dbReference>
<keyword evidence="3" id="KW-0520">NAD</keyword>
<evidence type="ECO:0000313" key="8">
    <source>
        <dbReference type="Proteomes" id="UP000606490"/>
    </source>
</evidence>
<gene>
    <name evidence="7" type="ORF">JMJ55_07870</name>
</gene>
<name>A0ABS1V0K8_9PROT</name>
<comment type="similarity">
    <text evidence="1 4">Belongs to the D-isomer specific 2-hydroxyacid dehydrogenase family.</text>
</comment>
<evidence type="ECO:0000259" key="5">
    <source>
        <dbReference type="Pfam" id="PF00389"/>
    </source>
</evidence>
<dbReference type="Pfam" id="PF00389">
    <property type="entry name" value="2-Hacid_dh"/>
    <property type="match status" value="1"/>
</dbReference>
<dbReference type="Pfam" id="PF02826">
    <property type="entry name" value="2-Hacid_dh_C"/>
    <property type="match status" value="1"/>
</dbReference>
<dbReference type="RefSeq" id="WP_202824947.1">
    <property type="nucleotide sequence ID" value="NZ_JAEUXJ010000002.1"/>
</dbReference>
<dbReference type="Gene3D" id="3.40.50.720">
    <property type="entry name" value="NAD(P)-binding Rossmann-like Domain"/>
    <property type="match status" value="2"/>
</dbReference>
<dbReference type="PANTHER" id="PTHR42789:SF1">
    <property type="entry name" value="D-ISOMER SPECIFIC 2-HYDROXYACID DEHYDROGENASE FAMILY PROTEIN (AFU_ORTHOLOGUE AFUA_6G10090)"/>
    <property type="match status" value="1"/>
</dbReference>
<dbReference type="InterPro" id="IPR006140">
    <property type="entry name" value="D-isomer_DH_NAD-bd"/>
</dbReference>
<organism evidence="7 8">
    <name type="scientific">Belnapia mucosa</name>
    <dbReference type="NCBI Taxonomy" id="2804532"/>
    <lineage>
        <taxon>Bacteria</taxon>
        <taxon>Pseudomonadati</taxon>
        <taxon>Pseudomonadota</taxon>
        <taxon>Alphaproteobacteria</taxon>
        <taxon>Acetobacterales</taxon>
        <taxon>Roseomonadaceae</taxon>
        <taxon>Belnapia</taxon>
    </lineage>
</organism>
<dbReference type="SUPFAM" id="SSF51735">
    <property type="entry name" value="NAD(P)-binding Rossmann-fold domains"/>
    <property type="match status" value="1"/>
</dbReference>
<evidence type="ECO:0000256" key="1">
    <source>
        <dbReference type="ARBA" id="ARBA00005854"/>
    </source>
</evidence>
<evidence type="ECO:0000259" key="6">
    <source>
        <dbReference type="Pfam" id="PF02826"/>
    </source>
</evidence>
<dbReference type="EMBL" id="JAEUXJ010000002">
    <property type="protein sequence ID" value="MBL6455235.1"/>
    <property type="molecule type" value="Genomic_DNA"/>
</dbReference>
<dbReference type="InterPro" id="IPR006139">
    <property type="entry name" value="D-isomer_2_OHA_DH_cat_dom"/>
</dbReference>
<dbReference type="PANTHER" id="PTHR42789">
    <property type="entry name" value="D-ISOMER SPECIFIC 2-HYDROXYACID DEHYDROGENASE FAMILY PROTEIN (AFU_ORTHOLOGUE AFUA_6G10090)"/>
    <property type="match status" value="1"/>
</dbReference>
<dbReference type="InterPro" id="IPR036291">
    <property type="entry name" value="NAD(P)-bd_dom_sf"/>
</dbReference>
<feature type="domain" description="D-isomer specific 2-hydroxyacid dehydrogenase NAD-binding" evidence="6">
    <location>
        <begin position="115"/>
        <end position="285"/>
    </location>
</feature>
<keyword evidence="2 4" id="KW-0560">Oxidoreductase</keyword>
<evidence type="ECO:0000256" key="2">
    <source>
        <dbReference type="ARBA" id="ARBA00023002"/>
    </source>
</evidence>
<evidence type="ECO:0000256" key="4">
    <source>
        <dbReference type="RuleBase" id="RU003719"/>
    </source>
</evidence>
<accession>A0ABS1V0K8</accession>
<comment type="caution">
    <text evidence="7">The sequence shown here is derived from an EMBL/GenBank/DDBJ whole genome shotgun (WGS) entry which is preliminary data.</text>
</comment>
<dbReference type="InterPro" id="IPR050857">
    <property type="entry name" value="D-2-hydroxyacid_DH"/>
</dbReference>
<dbReference type="SUPFAM" id="SSF52283">
    <property type="entry name" value="Formate/glycerate dehydrogenase catalytic domain-like"/>
    <property type="match status" value="1"/>
</dbReference>
<reference evidence="7 8" key="1">
    <citation type="submission" date="2021-01" db="EMBL/GenBank/DDBJ databases">
        <title>Belnapia mucosa sp. nov. and Belnapia arida sp. nov., isolated from the Tabernas Desert (Almeria, Spain).</title>
        <authorList>
            <person name="Molina-Menor E."/>
            <person name="Vidal-Verdu A."/>
            <person name="Calonge A."/>
            <person name="Satari L."/>
            <person name="Pereto Magraner J."/>
            <person name="Porcar Miralles M."/>
        </authorList>
    </citation>
    <scope>NUCLEOTIDE SEQUENCE [LARGE SCALE GENOMIC DNA]</scope>
    <source>
        <strain evidence="7 8">T6</strain>
    </source>
</reference>
<evidence type="ECO:0000313" key="7">
    <source>
        <dbReference type="EMBL" id="MBL6455235.1"/>
    </source>
</evidence>
<protein>
    <submittedName>
        <fullName evidence="7">Hydroxyacid dehydrogenase</fullName>
    </submittedName>
</protein>
<keyword evidence="8" id="KW-1185">Reference proteome</keyword>
<feature type="domain" description="D-isomer specific 2-hydroxyacid dehydrogenase catalytic" evidence="5">
    <location>
        <begin position="18"/>
        <end position="317"/>
    </location>
</feature>
<dbReference type="PROSITE" id="PS00671">
    <property type="entry name" value="D_2_HYDROXYACID_DH_3"/>
    <property type="match status" value="1"/>
</dbReference>
<proteinExistence type="inferred from homology"/>
<sequence length="331" mass="34891">MQVYLTHTPDALENYYGPRALAALRQVVEVRLNESGRHLAGQELAEAARGCQAIVSYRQSPGEPATFEHAPDLVAFLRCAVDIRNVDVAAASAAGVLVTRATPGFIPSVAELVLGQMIDLARGVSAAAASYHRNEVPAARMGVQLNGSTLGIIGHGAIGRYLAPLGLALGMRVLVADPHATPEDPRLEHVPLERLLAESDFVVCLAIANEQTENLMDAAAFARMRRGTFFLNPSRGNLVDEAALLAALESGHLGGCAMDVGRAPDQMPSPALAAHPKVVATPHIGGLTPAAIEHQAFDTVRQVTALAEGRVPDHAVNAEAAHRLARLGIRV</sequence>